<keyword evidence="3" id="KW-1185">Reference proteome</keyword>
<feature type="transmembrane region" description="Helical" evidence="1">
    <location>
        <begin position="32"/>
        <end position="51"/>
    </location>
</feature>
<keyword evidence="1" id="KW-0472">Membrane</keyword>
<proteinExistence type="predicted"/>
<dbReference type="EMBL" id="MU150249">
    <property type="protein sequence ID" value="KAF9465111.1"/>
    <property type="molecule type" value="Genomic_DNA"/>
</dbReference>
<reference evidence="2" key="1">
    <citation type="submission" date="2020-11" db="EMBL/GenBank/DDBJ databases">
        <authorList>
            <consortium name="DOE Joint Genome Institute"/>
            <person name="Ahrendt S."/>
            <person name="Riley R."/>
            <person name="Andreopoulos W."/>
            <person name="Labutti K."/>
            <person name="Pangilinan J."/>
            <person name="Ruiz-Duenas F.J."/>
            <person name="Barrasa J.M."/>
            <person name="Sanchez-Garcia M."/>
            <person name="Camarero S."/>
            <person name="Miyauchi S."/>
            <person name="Serrano A."/>
            <person name="Linde D."/>
            <person name="Babiker R."/>
            <person name="Drula E."/>
            <person name="Ayuso-Fernandez I."/>
            <person name="Pacheco R."/>
            <person name="Padilla G."/>
            <person name="Ferreira P."/>
            <person name="Barriuso J."/>
            <person name="Kellner H."/>
            <person name="Castanera R."/>
            <person name="Alfaro M."/>
            <person name="Ramirez L."/>
            <person name="Pisabarro A.G."/>
            <person name="Kuo A."/>
            <person name="Tritt A."/>
            <person name="Lipzen A."/>
            <person name="He G."/>
            <person name="Yan M."/>
            <person name="Ng V."/>
            <person name="Cullen D."/>
            <person name="Martin F."/>
            <person name="Rosso M.-N."/>
            <person name="Henrissat B."/>
            <person name="Hibbett D."/>
            <person name="Martinez A.T."/>
            <person name="Grigoriev I.V."/>
        </authorList>
    </citation>
    <scope>NUCLEOTIDE SEQUENCE</scope>
    <source>
        <strain evidence="2">CBS 247.69</strain>
    </source>
</reference>
<dbReference type="Proteomes" id="UP000807353">
    <property type="component" value="Unassembled WGS sequence"/>
</dbReference>
<accession>A0A9P6CGD3</accession>
<organism evidence="2 3">
    <name type="scientific">Collybia nuda</name>
    <dbReference type="NCBI Taxonomy" id="64659"/>
    <lineage>
        <taxon>Eukaryota</taxon>
        <taxon>Fungi</taxon>
        <taxon>Dikarya</taxon>
        <taxon>Basidiomycota</taxon>
        <taxon>Agaricomycotina</taxon>
        <taxon>Agaricomycetes</taxon>
        <taxon>Agaricomycetidae</taxon>
        <taxon>Agaricales</taxon>
        <taxon>Tricholomatineae</taxon>
        <taxon>Clitocybaceae</taxon>
        <taxon>Collybia</taxon>
    </lineage>
</organism>
<evidence type="ECO:0000256" key="1">
    <source>
        <dbReference type="SAM" id="Phobius"/>
    </source>
</evidence>
<keyword evidence="1" id="KW-0812">Transmembrane</keyword>
<name>A0A9P6CGD3_9AGAR</name>
<sequence>MCMVVLIEADLQLPVSHSKEAKLQWTSMLTPLCNGYIMGGVILAWPFQWILNHV</sequence>
<keyword evidence="1" id="KW-1133">Transmembrane helix</keyword>
<evidence type="ECO:0000313" key="2">
    <source>
        <dbReference type="EMBL" id="KAF9465111.1"/>
    </source>
</evidence>
<evidence type="ECO:0000313" key="3">
    <source>
        <dbReference type="Proteomes" id="UP000807353"/>
    </source>
</evidence>
<gene>
    <name evidence="2" type="ORF">BDZ94DRAFT_1254533</name>
</gene>
<dbReference type="AlphaFoldDB" id="A0A9P6CGD3"/>
<comment type="caution">
    <text evidence="2">The sequence shown here is derived from an EMBL/GenBank/DDBJ whole genome shotgun (WGS) entry which is preliminary data.</text>
</comment>
<protein>
    <submittedName>
        <fullName evidence="2">Uncharacterized protein</fullName>
    </submittedName>
</protein>